<protein>
    <submittedName>
        <fullName evidence="1">Uncharacterized protein</fullName>
    </submittedName>
</protein>
<evidence type="ECO:0000313" key="2">
    <source>
        <dbReference type="Proteomes" id="UP001152422"/>
    </source>
</evidence>
<name>A0A9X4L5Z6_9STAP</name>
<dbReference type="Proteomes" id="UP001152422">
    <property type="component" value="Unassembled WGS sequence"/>
</dbReference>
<dbReference type="EMBL" id="JAMBQA010000008">
    <property type="protein sequence ID" value="MDG0847007.1"/>
    <property type="molecule type" value="Genomic_DNA"/>
</dbReference>
<gene>
    <name evidence="1" type="ORF">M4L89_12290</name>
</gene>
<dbReference type="AlphaFoldDB" id="A0A9X4L5Z6"/>
<reference evidence="1" key="1">
    <citation type="submission" date="2022-05" db="EMBL/GenBank/DDBJ databases">
        <title>Comparative genomics of Staphylococcus equorum isolates.</title>
        <authorList>
            <person name="Luelf R.H."/>
        </authorList>
    </citation>
    <scope>NUCLEOTIDE SEQUENCE</scope>
    <source>
        <strain evidence="1">TMW 2.2497</strain>
    </source>
</reference>
<sequence length="110" mass="12989">MDNKTILEILNEYDIETTNNIDEAIYILTDGQLISGMFDYGSRTQDHRCIEALFDDTDRYDNQFWNKVVERTGVVQYVPETQIILLKGNQKPTEHQQELIDEHNLEVDYF</sequence>
<organism evidence="1 2">
    <name type="scientific">Staphylococcus equorum</name>
    <dbReference type="NCBI Taxonomy" id="246432"/>
    <lineage>
        <taxon>Bacteria</taxon>
        <taxon>Bacillati</taxon>
        <taxon>Bacillota</taxon>
        <taxon>Bacilli</taxon>
        <taxon>Bacillales</taxon>
        <taxon>Staphylococcaceae</taxon>
        <taxon>Staphylococcus</taxon>
    </lineage>
</organism>
<accession>A0A9X4L5Z6</accession>
<evidence type="ECO:0000313" key="1">
    <source>
        <dbReference type="EMBL" id="MDG0847007.1"/>
    </source>
</evidence>
<keyword evidence="2" id="KW-1185">Reference proteome</keyword>
<dbReference type="RefSeq" id="WP_107518103.1">
    <property type="nucleotide sequence ID" value="NZ_JAMBPY010000008.1"/>
</dbReference>
<comment type="caution">
    <text evidence="1">The sequence shown here is derived from an EMBL/GenBank/DDBJ whole genome shotgun (WGS) entry which is preliminary data.</text>
</comment>
<proteinExistence type="predicted"/>